<proteinExistence type="predicted"/>
<dbReference type="AlphaFoldDB" id="A0A1H4EXU8"/>
<dbReference type="EMBL" id="FNQS01000011">
    <property type="protein sequence ID" value="SEA89677.1"/>
    <property type="molecule type" value="Genomic_DNA"/>
</dbReference>
<accession>A0A1H4EXU8</accession>
<keyword evidence="3" id="KW-1185">Reference proteome</keyword>
<name>A0A1H4EXU8_9GAMM</name>
<evidence type="ECO:0000313" key="2">
    <source>
        <dbReference type="EMBL" id="SEA89677.1"/>
    </source>
</evidence>
<dbReference type="RefSeq" id="WP_026742062.1">
    <property type="nucleotide sequence ID" value="NZ_FNQS01000011.1"/>
</dbReference>
<organism evidence="2 3">
    <name type="scientific">Lonsdalea quercina</name>
    <dbReference type="NCBI Taxonomy" id="71657"/>
    <lineage>
        <taxon>Bacteria</taxon>
        <taxon>Pseudomonadati</taxon>
        <taxon>Pseudomonadota</taxon>
        <taxon>Gammaproteobacteria</taxon>
        <taxon>Enterobacterales</taxon>
        <taxon>Pectobacteriaceae</taxon>
        <taxon>Lonsdalea</taxon>
    </lineage>
</organism>
<keyword evidence="1" id="KW-0175">Coiled coil</keyword>
<feature type="coiled-coil region" evidence="1">
    <location>
        <begin position="3"/>
        <end position="59"/>
    </location>
</feature>
<dbReference type="eggNOG" id="ENOG50330VX">
    <property type="taxonomic scope" value="Bacteria"/>
</dbReference>
<dbReference type="Proteomes" id="UP000187280">
    <property type="component" value="Unassembled WGS sequence"/>
</dbReference>
<gene>
    <name evidence="2" type="ORF">SAMN02982996_02812</name>
</gene>
<dbReference type="STRING" id="71657.SAMN02982996_02812"/>
<protein>
    <submittedName>
        <fullName evidence="2">Uncharacterized protein</fullName>
    </submittedName>
</protein>
<evidence type="ECO:0000256" key="1">
    <source>
        <dbReference type="SAM" id="Coils"/>
    </source>
</evidence>
<reference evidence="2 3" key="1">
    <citation type="submission" date="2016-10" db="EMBL/GenBank/DDBJ databases">
        <authorList>
            <person name="de Groot N.N."/>
        </authorList>
    </citation>
    <scope>NUCLEOTIDE SEQUENCE [LARGE SCALE GENOMIC DNA]</scope>
    <source>
        <strain evidence="2 3">ATCC 29281</strain>
    </source>
</reference>
<sequence>MCIDEWEARLDSALQALESSVQQQQQHWREHVQQLNAQLTLAQEQEAELREQIETLVARMNSVSASPERNPLLQKVNVIRTHIDALAKDAEAFCQSLP</sequence>
<evidence type="ECO:0000313" key="3">
    <source>
        <dbReference type="Proteomes" id="UP000187280"/>
    </source>
</evidence>
<dbReference type="GeneID" id="97765656"/>